<dbReference type="PANTHER" id="PTHR45749">
    <property type="match status" value="1"/>
</dbReference>
<gene>
    <name evidence="2" type="ORF">SLEP1_g39478</name>
</gene>
<organism evidence="2 3">
    <name type="scientific">Rubroshorea leprosula</name>
    <dbReference type="NCBI Taxonomy" id="152421"/>
    <lineage>
        <taxon>Eukaryota</taxon>
        <taxon>Viridiplantae</taxon>
        <taxon>Streptophyta</taxon>
        <taxon>Embryophyta</taxon>
        <taxon>Tracheophyta</taxon>
        <taxon>Spermatophyta</taxon>
        <taxon>Magnoliopsida</taxon>
        <taxon>eudicotyledons</taxon>
        <taxon>Gunneridae</taxon>
        <taxon>Pentapetalae</taxon>
        <taxon>rosids</taxon>
        <taxon>malvids</taxon>
        <taxon>Malvales</taxon>
        <taxon>Dipterocarpaceae</taxon>
        <taxon>Rubroshorea</taxon>
    </lineage>
</organism>
<dbReference type="EMBL" id="BPVZ01000088">
    <property type="protein sequence ID" value="GKV30692.1"/>
    <property type="molecule type" value="Genomic_DNA"/>
</dbReference>
<sequence length="451" mass="51763">MSKKVTIDSFFKRKERNSDDYGTQSILVTPISNLESVPNIENFVQLQPNTMPNLEQPPSKVLKIGQNIDIASLERDPGIHPKISNYPINQQDEIRRAYIQFGPYRNNPQVYPLFGPNKNLHRFQAYWLERFPWLEYSPAKDAAFCFPCYLFAKKPSGKQGGVETFTSIGFKKWKKVNNGDKCKFLAHMGKDPNSIHNIAVKCLEDFKNQSCHVEKVLDKQSSQQIEKNQLCLKTSIDVVRWLTFQACAFRGHDESLDSKNRGNFLEMINLLTSYNKEVNEVVLENAPQNAKYTSPTIQKEILQVFARKVQAEICKEIGDAKFCLIVDEARDESKREQMSIVVRFVDKDGFVKERLLDVVHVRETNALTLKQEICFVLSHHNLSIQNVRGQGYDGASNMHGEWNGLQALILQECPYAYYVHCLAHQLQLALIAAAREAPDVHAFFSEFDFYN</sequence>
<evidence type="ECO:0000313" key="2">
    <source>
        <dbReference type="EMBL" id="GKV30692.1"/>
    </source>
</evidence>
<dbReference type="InterPro" id="IPR006580">
    <property type="entry name" value="Znf_TTF"/>
</dbReference>
<keyword evidence="3" id="KW-1185">Reference proteome</keyword>
<dbReference type="PANTHER" id="PTHR45749:SF37">
    <property type="entry name" value="OS05G0311600 PROTEIN"/>
    <property type="match status" value="1"/>
</dbReference>
<feature type="domain" description="TTF-type" evidence="1">
    <location>
        <begin position="119"/>
        <end position="218"/>
    </location>
</feature>
<dbReference type="AlphaFoldDB" id="A0AAV5L0Q7"/>
<proteinExistence type="predicted"/>
<protein>
    <recommendedName>
        <fullName evidence="1">TTF-type domain-containing protein</fullName>
    </recommendedName>
</protein>
<reference evidence="2 3" key="1">
    <citation type="journal article" date="2021" name="Commun. Biol.">
        <title>The genome of Shorea leprosula (Dipterocarpaceae) highlights the ecological relevance of drought in aseasonal tropical rainforests.</title>
        <authorList>
            <person name="Ng K.K.S."/>
            <person name="Kobayashi M.J."/>
            <person name="Fawcett J.A."/>
            <person name="Hatakeyama M."/>
            <person name="Paape T."/>
            <person name="Ng C.H."/>
            <person name="Ang C.C."/>
            <person name="Tnah L.H."/>
            <person name="Lee C.T."/>
            <person name="Nishiyama T."/>
            <person name="Sese J."/>
            <person name="O'Brien M.J."/>
            <person name="Copetti D."/>
            <person name="Mohd Noor M.I."/>
            <person name="Ong R.C."/>
            <person name="Putra M."/>
            <person name="Sireger I.Z."/>
            <person name="Indrioko S."/>
            <person name="Kosugi Y."/>
            <person name="Izuno A."/>
            <person name="Isagi Y."/>
            <person name="Lee S.L."/>
            <person name="Shimizu K.K."/>
        </authorList>
    </citation>
    <scope>NUCLEOTIDE SEQUENCE [LARGE SCALE GENOMIC DNA]</scope>
    <source>
        <strain evidence="2">214</strain>
    </source>
</reference>
<evidence type="ECO:0000259" key="1">
    <source>
        <dbReference type="SMART" id="SM00597"/>
    </source>
</evidence>
<dbReference type="Proteomes" id="UP001054252">
    <property type="component" value="Unassembled WGS sequence"/>
</dbReference>
<evidence type="ECO:0000313" key="3">
    <source>
        <dbReference type="Proteomes" id="UP001054252"/>
    </source>
</evidence>
<comment type="caution">
    <text evidence="2">The sequence shown here is derived from an EMBL/GenBank/DDBJ whole genome shotgun (WGS) entry which is preliminary data.</text>
</comment>
<dbReference type="Pfam" id="PF14291">
    <property type="entry name" value="DUF4371"/>
    <property type="match status" value="1"/>
</dbReference>
<name>A0AAV5L0Q7_9ROSI</name>
<accession>A0AAV5L0Q7</accession>
<dbReference type="InterPro" id="IPR025398">
    <property type="entry name" value="DUF4371"/>
</dbReference>
<dbReference type="SMART" id="SM00597">
    <property type="entry name" value="ZnF_TTF"/>
    <property type="match status" value="1"/>
</dbReference>